<evidence type="ECO:0000256" key="1">
    <source>
        <dbReference type="SAM" id="SignalP"/>
    </source>
</evidence>
<reference evidence="3" key="1">
    <citation type="submission" date="2022-05" db="EMBL/GenBank/DDBJ databases">
        <authorList>
            <person name="Park J.-S."/>
        </authorList>
    </citation>
    <scope>NUCLEOTIDE SEQUENCE</scope>
    <source>
        <strain evidence="3">2012CJ41-6</strain>
    </source>
</reference>
<evidence type="ECO:0000259" key="2">
    <source>
        <dbReference type="Pfam" id="PF06904"/>
    </source>
</evidence>
<keyword evidence="1" id="KW-0732">Signal</keyword>
<dbReference type="Pfam" id="PF06904">
    <property type="entry name" value="Extensin-like_C"/>
    <property type="match status" value="1"/>
</dbReference>
<evidence type="ECO:0000313" key="4">
    <source>
        <dbReference type="Proteomes" id="UP001203880"/>
    </source>
</evidence>
<dbReference type="Proteomes" id="UP001203880">
    <property type="component" value="Unassembled WGS sequence"/>
</dbReference>
<organism evidence="3 4">
    <name type="scientific">Ruegeria spongiae</name>
    <dbReference type="NCBI Taxonomy" id="2942209"/>
    <lineage>
        <taxon>Bacteria</taxon>
        <taxon>Pseudomonadati</taxon>
        <taxon>Pseudomonadota</taxon>
        <taxon>Alphaproteobacteria</taxon>
        <taxon>Rhodobacterales</taxon>
        <taxon>Roseobacteraceae</taxon>
        <taxon>Ruegeria</taxon>
    </lineage>
</organism>
<comment type="caution">
    <text evidence="3">The sequence shown here is derived from an EMBL/GenBank/DDBJ whole genome shotgun (WGS) entry which is preliminary data.</text>
</comment>
<dbReference type="InterPro" id="IPR009683">
    <property type="entry name" value="Extensin-like_C"/>
</dbReference>
<dbReference type="EMBL" id="JAMFMB010000018">
    <property type="protein sequence ID" value="MCL6284740.1"/>
    <property type="molecule type" value="Genomic_DNA"/>
</dbReference>
<keyword evidence="4" id="KW-1185">Reference proteome</keyword>
<accession>A0ABT0Q4E3</accession>
<feature type="chain" id="PRO_5046860486" evidence="1">
    <location>
        <begin position="22"/>
        <end position="278"/>
    </location>
</feature>
<feature type="signal peptide" evidence="1">
    <location>
        <begin position="1"/>
        <end position="21"/>
    </location>
</feature>
<dbReference type="RefSeq" id="WP_249710877.1">
    <property type="nucleotide sequence ID" value="NZ_JAMFMB010000018.1"/>
</dbReference>
<name>A0ABT0Q4E3_9RHOB</name>
<proteinExistence type="predicted"/>
<protein>
    <submittedName>
        <fullName evidence="3">Extensin family protein</fullName>
    </submittedName>
</protein>
<sequence>MTKRGWGLAAIAALVIGGDMAQALSPDTSPRPRIRPVETAQVTRAGFVTTAPRLRPVARPASEQAMLATARILEDITPGPALSLRPAERPKGLEQKVFFKKRKLRKTSVCGDIDIQGEKVGKIPGKKRGCGAKNAVRVKSVSGVMLSRPSLMTCETAEALNKWVQRGVKPAFKPMGRVAQLQVAAHYACRTRNNKRGAKISEHGKGKAIDISGFTLDTGRTITVASGWRTGQSRKALLRAWRAACGPFGTVLGPNADRYHQDHFHMDTARHRGGNYCR</sequence>
<gene>
    <name evidence="3" type="ORF">M3P21_14480</name>
</gene>
<feature type="domain" description="Extensin-like C-terminal" evidence="2">
    <location>
        <begin position="126"/>
        <end position="278"/>
    </location>
</feature>
<evidence type="ECO:0000313" key="3">
    <source>
        <dbReference type="EMBL" id="MCL6284740.1"/>
    </source>
</evidence>